<dbReference type="GO" id="GO:0016409">
    <property type="term" value="F:palmitoyltransferase activity"/>
    <property type="evidence" value="ECO:0007669"/>
    <property type="project" value="InterPro"/>
</dbReference>
<keyword evidence="3" id="KW-1185">Reference proteome</keyword>
<feature type="transmembrane region" description="Helical" evidence="1">
    <location>
        <begin position="26"/>
        <end position="47"/>
    </location>
</feature>
<gene>
    <name evidence="2" type="ORF">TRAPUB_13539</name>
</gene>
<keyword evidence="1" id="KW-0812">Transmembrane</keyword>
<dbReference type="OrthoDB" id="9909019at2759"/>
<accession>A0A1M2VQX9</accession>
<dbReference type="AlphaFoldDB" id="A0A1M2VQX9"/>
<dbReference type="Proteomes" id="UP000184267">
    <property type="component" value="Unassembled WGS sequence"/>
</dbReference>
<dbReference type="InterPro" id="IPR039859">
    <property type="entry name" value="PFA4/ZDH16/20/ERF2-like"/>
</dbReference>
<dbReference type="STRING" id="154538.A0A1M2VQX9"/>
<keyword evidence="1" id="KW-0472">Membrane</keyword>
<feature type="transmembrane region" description="Helical" evidence="1">
    <location>
        <begin position="54"/>
        <end position="77"/>
    </location>
</feature>
<evidence type="ECO:0000256" key="1">
    <source>
        <dbReference type="SAM" id="Phobius"/>
    </source>
</evidence>
<proteinExistence type="predicted"/>
<comment type="caution">
    <text evidence="2">The sequence shown here is derived from an EMBL/GenBank/DDBJ whole genome shotgun (WGS) entry which is preliminary data.</text>
</comment>
<name>A0A1M2VQX9_TRAPU</name>
<evidence type="ECO:0000313" key="2">
    <source>
        <dbReference type="EMBL" id="OJT09976.1"/>
    </source>
</evidence>
<feature type="transmembrane region" description="Helical" evidence="1">
    <location>
        <begin position="149"/>
        <end position="174"/>
    </location>
</feature>
<sequence>MPQWCTRQVFRCFKWLERAGDRLTGAAGPVFVTLAIVLISIGVFCFFEVIQPSLAWPWVTTPICLLIALNLFAHYYYVCTISPGFVNEPPRVAGAGLLWARRRREAGSGPLTGVRWSEDMHVTRAETSKCRKCGEMRPEDPWPYYAPPMMFMMIYILAVVLCLAVSAMAGWHLYMVASGETSVETQDHEQYRKIASQRGELAKELGAVLQCRSKWIPYTDGRAWARRAGFEQHLGVRPGEELTDEEEE</sequence>
<organism evidence="2 3">
    <name type="scientific">Trametes pubescens</name>
    <name type="common">White-rot fungus</name>
    <dbReference type="NCBI Taxonomy" id="154538"/>
    <lineage>
        <taxon>Eukaryota</taxon>
        <taxon>Fungi</taxon>
        <taxon>Dikarya</taxon>
        <taxon>Basidiomycota</taxon>
        <taxon>Agaricomycotina</taxon>
        <taxon>Agaricomycetes</taxon>
        <taxon>Polyporales</taxon>
        <taxon>Polyporaceae</taxon>
        <taxon>Trametes</taxon>
    </lineage>
</organism>
<keyword evidence="1" id="KW-1133">Transmembrane helix</keyword>
<reference evidence="2 3" key="1">
    <citation type="submission" date="2016-10" db="EMBL/GenBank/DDBJ databases">
        <title>Genome sequence of the basidiomycete white-rot fungus Trametes pubescens.</title>
        <authorList>
            <person name="Makela M.R."/>
            <person name="Granchi Z."/>
            <person name="Peng M."/>
            <person name="De Vries R.P."/>
            <person name="Grigoriev I."/>
            <person name="Riley R."/>
            <person name="Hilden K."/>
        </authorList>
    </citation>
    <scope>NUCLEOTIDE SEQUENCE [LARGE SCALE GENOMIC DNA]</scope>
    <source>
        <strain evidence="2 3">FBCC735</strain>
    </source>
</reference>
<evidence type="ECO:0008006" key="4">
    <source>
        <dbReference type="Google" id="ProtNLM"/>
    </source>
</evidence>
<protein>
    <recommendedName>
        <fullName evidence="4">Protein S-acyltransferase</fullName>
    </recommendedName>
</protein>
<dbReference type="PANTHER" id="PTHR12246">
    <property type="entry name" value="PALMITOYLTRANSFERASE ZDHHC16"/>
    <property type="match status" value="1"/>
</dbReference>
<dbReference type="EMBL" id="MNAD01000853">
    <property type="protein sequence ID" value="OJT09976.1"/>
    <property type="molecule type" value="Genomic_DNA"/>
</dbReference>
<evidence type="ECO:0000313" key="3">
    <source>
        <dbReference type="Proteomes" id="UP000184267"/>
    </source>
</evidence>